<feature type="compositionally biased region" description="Polar residues" evidence="1">
    <location>
        <begin position="306"/>
        <end position="322"/>
    </location>
</feature>
<keyword evidence="4" id="KW-1185">Reference proteome</keyword>
<feature type="transmembrane region" description="Helical" evidence="2">
    <location>
        <begin position="174"/>
        <end position="194"/>
    </location>
</feature>
<evidence type="ECO:0000313" key="3">
    <source>
        <dbReference type="EMBL" id="KAJ3994843.1"/>
    </source>
</evidence>
<reference evidence="3" key="1">
    <citation type="submission" date="2022-08" db="EMBL/GenBank/DDBJ databases">
        <authorList>
            <consortium name="DOE Joint Genome Institute"/>
            <person name="Min B."/>
            <person name="Riley R."/>
            <person name="Sierra-Patev S."/>
            <person name="Naranjo-Ortiz M."/>
            <person name="Looney B."/>
            <person name="Konkel Z."/>
            <person name="Slot J.C."/>
            <person name="Sakamoto Y."/>
            <person name="Steenwyk J.L."/>
            <person name="Rokas A."/>
            <person name="Carro J."/>
            <person name="Camarero S."/>
            <person name="Ferreira P."/>
            <person name="Molpeceres G."/>
            <person name="Ruiz-Duenas F.J."/>
            <person name="Serrano A."/>
            <person name="Henrissat B."/>
            <person name="Drula E."/>
            <person name="Hughes K.W."/>
            <person name="Mata J.L."/>
            <person name="Ishikawa N.K."/>
            <person name="Vargas-Isla R."/>
            <person name="Ushijima S."/>
            <person name="Smith C.A."/>
            <person name="Ahrendt S."/>
            <person name="Andreopoulos W."/>
            <person name="He G."/>
            <person name="Labutti K."/>
            <person name="Lipzen A."/>
            <person name="Ng V."/>
            <person name="Sandor L."/>
            <person name="Barry K."/>
            <person name="Martinez A.T."/>
            <person name="Xiao Y."/>
            <person name="Gibbons J.G."/>
            <person name="Terashima K."/>
            <person name="Hibbett D.S."/>
            <person name="Grigoriev I.V."/>
        </authorList>
    </citation>
    <scope>NUCLEOTIDE SEQUENCE</scope>
    <source>
        <strain evidence="3">TFB10827</strain>
    </source>
</reference>
<sequence length="338" mass="37205">MSTGPAPLAAEEILQLKIIVTDVLCEALFLGVQAVVTIIGVYVLWSRGLRRSFWNQFLVAIVAFLFALSACSLSLTIWDYMAVFDELGGTFDATEISNDVMISTMVFQRLAYFISDSIVVWRAWLLWDRNLFVRMLLVVCLLGTIAATFIQGALAVDQQVRQTGGVAQGSGVRTLMFTLPLLITNLVSTLLIGFKIWEYRRDIMSQLSNSRTRVFNILLILLESSALYCIFWLMTCQILALLGTLGTVFSPVATAAIMGSMPYVTSIYPILVLILVTLDKNNHGSTILTANTTMRFNSPGTIASTTVNGSGTHVPQSTLPTQKKNHTEDYSSSSSEKI</sequence>
<feature type="transmembrane region" description="Helical" evidence="2">
    <location>
        <begin position="252"/>
        <end position="278"/>
    </location>
</feature>
<evidence type="ECO:0000256" key="1">
    <source>
        <dbReference type="SAM" id="MobiDB-lite"/>
    </source>
</evidence>
<protein>
    <submittedName>
        <fullName evidence="3">Uncharacterized protein</fullName>
    </submittedName>
</protein>
<keyword evidence="2" id="KW-1133">Transmembrane helix</keyword>
<dbReference type="Proteomes" id="UP001163828">
    <property type="component" value="Unassembled WGS sequence"/>
</dbReference>
<feature type="transmembrane region" description="Helical" evidence="2">
    <location>
        <begin position="131"/>
        <end position="154"/>
    </location>
</feature>
<keyword evidence="2" id="KW-0472">Membrane</keyword>
<name>A0ABQ8Q8S3_9AGAR</name>
<evidence type="ECO:0000256" key="2">
    <source>
        <dbReference type="SAM" id="Phobius"/>
    </source>
</evidence>
<feature type="transmembrane region" description="Helical" evidence="2">
    <location>
        <begin position="100"/>
        <end position="124"/>
    </location>
</feature>
<accession>A0ABQ8Q8S3</accession>
<feature type="transmembrane region" description="Helical" evidence="2">
    <location>
        <begin position="27"/>
        <end position="45"/>
    </location>
</feature>
<evidence type="ECO:0000313" key="4">
    <source>
        <dbReference type="Proteomes" id="UP001163828"/>
    </source>
</evidence>
<organism evidence="3 4">
    <name type="scientific">Lentinula boryana</name>
    <dbReference type="NCBI Taxonomy" id="40481"/>
    <lineage>
        <taxon>Eukaryota</taxon>
        <taxon>Fungi</taxon>
        <taxon>Dikarya</taxon>
        <taxon>Basidiomycota</taxon>
        <taxon>Agaricomycotina</taxon>
        <taxon>Agaricomycetes</taxon>
        <taxon>Agaricomycetidae</taxon>
        <taxon>Agaricales</taxon>
        <taxon>Marasmiineae</taxon>
        <taxon>Omphalotaceae</taxon>
        <taxon>Lentinula</taxon>
    </lineage>
</organism>
<feature type="region of interest" description="Disordered" evidence="1">
    <location>
        <begin position="306"/>
        <end position="338"/>
    </location>
</feature>
<comment type="caution">
    <text evidence="3">The sequence shown here is derived from an EMBL/GenBank/DDBJ whole genome shotgun (WGS) entry which is preliminary data.</text>
</comment>
<dbReference type="EMBL" id="MU790681">
    <property type="protein sequence ID" value="KAJ3994843.1"/>
    <property type="molecule type" value="Genomic_DNA"/>
</dbReference>
<proteinExistence type="predicted"/>
<gene>
    <name evidence="3" type="ORF">F5050DRAFT_1713367</name>
</gene>
<feature type="transmembrane region" description="Helical" evidence="2">
    <location>
        <begin position="215"/>
        <end position="240"/>
    </location>
</feature>
<feature type="transmembrane region" description="Helical" evidence="2">
    <location>
        <begin position="57"/>
        <end position="80"/>
    </location>
</feature>
<keyword evidence="2" id="KW-0812">Transmembrane</keyword>